<evidence type="ECO:0008006" key="3">
    <source>
        <dbReference type="Google" id="ProtNLM"/>
    </source>
</evidence>
<name>A0ABQ6PB28_9SPHN</name>
<proteinExistence type="predicted"/>
<accession>A0ABQ6PB28</accession>
<dbReference type="EMBL" id="BTFW01000001">
    <property type="protein sequence ID" value="GMM62413.1"/>
    <property type="molecule type" value="Genomic_DNA"/>
</dbReference>
<dbReference type="Proteomes" id="UP001187221">
    <property type="component" value="Unassembled WGS sequence"/>
</dbReference>
<organism evidence="1 2">
    <name type="scientific">Novosphingobium pituita</name>
    <dbReference type="NCBI Taxonomy" id="3056842"/>
    <lineage>
        <taxon>Bacteria</taxon>
        <taxon>Pseudomonadati</taxon>
        <taxon>Pseudomonadota</taxon>
        <taxon>Alphaproteobacteria</taxon>
        <taxon>Sphingomonadales</taxon>
        <taxon>Sphingomonadaceae</taxon>
        <taxon>Novosphingobium</taxon>
    </lineage>
</organism>
<gene>
    <name evidence="1" type="ORF">NUTIK01_31900</name>
</gene>
<evidence type="ECO:0000313" key="1">
    <source>
        <dbReference type="EMBL" id="GMM62413.1"/>
    </source>
</evidence>
<keyword evidence="2" id="KW-1185">Reference proteome</keyword>
<reference evidence="1 2" key="1">
    <citation type="submission" date="2023-06" db="EMBL/GenBank/DDBJ databases">
        <title>Draft genome sequence of Novosphingobium sp. strain IK01.</title>
        <authorList>
            <person name="Hatamoto M."/>
            <person name="Ikarashi T."/>
            <person name="Yamaguchi T."/>
        </authorList>
    </citation>
    <scope>NUCLEOTIDE SEQUENCE [LARGE SCALE GENOMIC DNA]</scope>
    <source>
        <strain evidence="1 2">IK01</strain>
    </source>
</reference>
<evidence type="ECO:0000313" key="2">
    <source>
        <dbReference type="Proteomes" id="UP001187221"/>
    </source>
</evidence>
<protein>
    <recommendedName>
        <fullName evidence="3">WalW protein</fullName>
    </recommendedName>
</protein>
<dbReference type="Gene3D" id="3.20.20.370">
    <property type="entry name" value="Glycoside hydrolase/deacetylase"/>
    <property type="match status" value="1"/>
</dbReference>
<comment type="caution">
    <text evidence="1">The sequence shown here is derived from an EMBL/GenBank/DDBJ whole genome shotgun (WGS) entry which is preliminary data.</text>
</comment>
<dbReference type="CDD" id="cd10935">
    <property type="entry name" value="CE4_WalW"/>
    <property type="match status" value="1"/>
</dbReference>
<sequence>MLAPREGLAPVTRAAIASPPAPEAHVRFAAGFGPRFVVTVDTEEEFDWSKPFERTGHGLSHVPRLAKFQQFCEGFGVTPVYLIDYPIASDPGISAALGQAVADGRAEIGVQLHPWVNPPHAEDLTVSNSFAGNLEPALEEAKLVKLRDTISRAFNGTAPLIYRAGRYGVGPHTAAILGQASIAIDTSVRAHFDYSSQGGPDFTGLPAHPWWVDRRGGLMELPLTTVFSGLLRRAGPWLFPRLWRVPRLRGVLARLGLMNRVPLTPEGVSAAEAIAGIDLALGDGLPVLVFSFHSPSLRPGNTPYVRDDDQLDQLYGWWRTVFAHLARRGVRPAGVAQIMQAAQI</sequence>
<dbReference type="RefSeq" id="WP_411911535.1">
    <property type="nucleotide sequence ID" value="NZ_BTFW01000001.1"/>
</dbReference>